<feature type="domain" description="CRIB" evidence="2">
    <location>
        <begin position="123"/>
        <end position="136"/>
    </location>
</feature>
<dbReference type="Proteomes" id="UP000251960">
    <property type="component" value="Chromosome 5"/>
</dbReference>
<organism evidence="3 4">
    <name type="scientific">Zea mays</name>
    <name type="common">Maize</name>
    <dbReference type="NCBI Taxonomy" id="4577"/>
    <lineage>
        <taxon>Eukaryota</taxon>
        <taxon>Viridiplantae</taxon>
        <taxon>Streptophyta</taxon>
        <taxon>Embryophyta</taxon>
        <taxon>Tracheophyta</taxon>
        <taxon>Spermatophyta</taxon>
        <taxon>Magnoliopsida</taxon>
        <taxon>Liliopsida</taxon>
        <taxon>Poales</taxon>
        <taxon>Poaceae</taxon>
        <taxon>PACMAD clade</taxon>
        <taxon>Panicoideae</taxon>
        <taxon>Andropogonodae</taxon>
        <taxon>Andropogoneae</taxon>
        <taxon>Tripsacinae</taxon>
        <taxon>Zea</taxon>
    </lineage>
</organism>
<gene>
    <name evidence="3" type="primary">RIC1_1</name>
    <name evidence="3" type="ORF">Zm00014a_019579</name>
</gene>
<dbReference type="PROSITE" id="PS50108">
    <property type="entry name" value="CRIB"/>
    <property type="match status" value="1"/>
</dbReference>
<feature type="non-terminal residue" evidence="3">
    <location>
        <position position="1"/>
    </location>
</feature>
<feature type="region of interest" description="Disordered" evidence="1">
    <location>
        <begin position="146"/>
        <end position="235"/>
    </location>
</feature>
<dbReference type="PANTHER" id="PTHR47846">
    <property type="entry name" value="OS06G0681300 PROTEIN-RELATED"/>
    <property type="match status" value="1"/>
</dbReference>
<accession>A0A3L6ERM6</accession>
<evidence type="ECO:0000256" key="1">
    <source>
        <dbReference type="SAM" id="MobiDB-lite"/>
    </source>
</evidence>
<feature type="compositionally biased region" description="Low complexity" evidence="1">
    <location>
        <begin position="218"/>
        <end position="235"/>
    </location>
</feature>
<dbReference type="InterPro" id="IPR000095">
    <property type="entry name" value="CRIB_dom"/>
</dbReference>
<comment type="caution">
    <text evidence="3">The sequence shown here is derived from an EMBL/GenBank/DDBJ whole genome shotgun (WGS) entry which is preliminary data.</text>
</comment>
<evidence type="ECO:0000313" key="4">
    <source>
        <dbReference type="Proteomes" id="UP000251960"/>
    </source>
</evidence>
<dbReference type="PANTHER" id="PTHR47846:SF1">
    <property type="entry name" value="OS06G0681300 PROTEIN"/>
    <property type="match status" value="1"/>
</dbReference>
<evidence type="ECO:0000259" key="2">
    <source>
        <dbReference type="PROSITE" id="PS50108"/>
    </source>
</evidence>
<proteinExistence type="predicted"/>
<dbReference type="CDD" id="cd00132">
    <property type="entry name" value="CRIB"/>
    <property type="match status" value="1"/>
</dbReference>
<protein>
    <submittedName>
        <fullName evidence="3">CRIB domain-containing protein RIC1</fullName>
    </submittedName>
</protein>
<dbReference type="ExpressionAtlas" id="A0A3L6ERM6">
    <property type="expression patterns" value="baseline and differential"/>
</dbReference>
<feature type="compositionally biased region" description="Polar residues" evidence="1">
    <location>
        <begin position="155"/>
        <end position="173"/>
    </location>
</feature>
<feature type="compositionally biased region" description="Basic and acidic residues" evidence="1">
    <location>
        <begin position="189"/>
        <end position="205"/>
    </location>
</feature>
<reference evidence="3 4" key="1">
    <citation type="journal article" date="2018" name="Nat. Genet.">
        <title>Extensive intraspecific gene order and gene structural variations between Mo17 and other maize genomes.</title>
        <authorList>
            <person name="Sun S."/>
            <person name="Zhou Y."/>
            <person name="Chen J."/>
            <person name="Shi J."/>
            <person name="Zhao H."/>
            <person name="Zhao H."/>
            <person name="Song W."/>
            <person name="Zhang M."/>
            <person name="Cui Y."/>
            <person name="Dong X."/>
            <person name="Liu H."/>
            <person name="Ma X."/>
            <person name="Jiao Y."/>
            <person name="Wang B."/>
            <person name="Wei X."/>
            <person name="Stein J.C."/>
            <person name="Glaubitz J.C."/>
            <person name="Lu F."/>
            <person name="Yu G."/>
            <person name="Liang C."/>
            <person name="Fengler K."/>
            <person name="Li B."/>
            <person name="Rafalski A."/>
            <person name="Schnable P.S."/>
            <person name="Ware D.H."/>
            <person name="Buckler E.S."/>
            <person name="Lai J."/>
        </authorList>
    </citation>
    <scope>NUCLEOTIDE SEQUENCE [LARGE SCALE GENOMIC DNA]</scope>
    <source>
        <strain evidence="4">cv. Missouri 17</strain>
        <tissue evidence="3">Seedling</tissue>
    </source>
</reference>
<name>A0A3L6ERM6_MAIZE</name>
<dbReference type="EMBL" id="NCVQ01000006">
    <property type="protein sequence ID" value="PWZ23626.1"/>
    <property type="molecule type" value="Genomic_DNA"/>
</dbReference>
<feature type="compositionally biased region" description="Basic residues" evidence="1">
    <location>
        <begin position="206"/>
        <end position="217"/>
    </location>
</feature>
<dbReference type="AlphaFoldDB" id="A0A3L6ERM6"/>
<evidence type="ECO:0000313" key="3">
    <source>
        <dbReference type="EMBL" id="PWZ23626.1"/>
    </source>
</evidence>
<sequence length="254" mass="28522">RKAWLHLQNKIKEQQQQELFPTNLSPYLSRFYATFSEDLAPSASYPSKPNCFCFALHLWSELWSNDSEAKAANRSCTTERIIPEELFLFRQRVPPMAIKMKGIFKGLKIISQMFAHKEQEMEIGYPTDVKHVAHIGLGTSDTSPSWMAEFKGTDDSSAGSVSTAAQSRQTSWASADFEQPRSMLPIDIFQDKRPGQENPDVQRGERKARRKKTKKNRASSPPASSARSSSARSTASFATAYDAFSESQRGFPVA</sequence>